<dbReference type="Proteomes" id="UP001522868">
    <property type="component" value="Unassembled WGS sequence"/>
</dbReference>
<name>A0ABT0IAI7_9ACTN</name>
<sequence length="93" mass="9661">MASPYANSESTTPVGHGGDVPEIVLSAVAEVTGNGPHLLSESFYDFGGTSLDAIRVCLRVGREVGVEIAPETLLDSEDLAEFAALVTAARDAR</sequence>
<dbReference type="Gene3D" id="1.10.1200.10">
    <property type="entry name" value="ACP-like"/>
    <property type="match status" value="1"/>
</dbReference>
<feature type="domain" description="Carrier" evidence="1">
    <location>
        <begin position="15"/>
        <end position="90"/>
    </location>
</feature>
<reference evidence="2 3" key="1">
    <citation type="submission" date="2022-04" db="EMBL/GenBank/DDBJ databases">
        <title>Streptomyces sp. nov. LCR6-01 isolated from Lichen of Dirinaria sp.</title>
        <authorList>
            <person name="Kanchanasin P."/>
            <person name="Tanasupawat S."/>
            <person name="Phongsopitanun W."/>
        </authorList>
    </citation>
    <scope>NUCLEOTIDE SEQUENCE [LARGE SCALE GENOMIC DNA]</scope>
    <source>
        <strain evidence="2 3">LCR6-01</strain>
    </source>
</reference>
<dbReference type="EMBL" id="JALPTH010000010">
    <property type="protein sequence ID" value="MCK8678302.1"/>
    <property type="molecule type" value="Genomic_DNA"/>
</dbReference>
<dbReference type="RefSeq" id="WP_248633888.1">
    <property type="nucleotide sequence ID" value="NZ_JALPTH010000010.1"/>
</dbReference>
<dbReference type="SUPFAM" id="SSF47336">
    <property type="entry name" value="ACP-like"/>
    <property type="match status" value="1"/>
</dbReference>
<dbReference type="Pfam" id="PF00550">
    <property type="entry name" value="PP-binding"/>
    <property type="match status" value="1"/>
</dbReference>
<evidence type="ECO:0000259" key="1">
    <source>
        <dbReference type="PROSITE" id="PS50075"/>
    </source>
</evidence>
<evidence type="ECO:0000313" key="3">
    <source>
        <dbReference type="Proteomes" id="UP001522868"/>
    </source>
</evidence>
<dbReference type="PROSITE" id="PS50075">
    <property type="entry name" value="CARRIER"/>
    <property type="match status" value="1"/>
</dbReference>
<evidence type="ECO:0000313" key="2">
    <source>
        <dbReference type="EMBL" id="MCK8678302.1"/>
    </source>
</evidence>
<comment type="caution">
    <text evidence="2">The sequence shown here is derived from an EMBL/GenBank/DDBJ whole genome shotgun (WGS) entry which is preliminary data.</text>
</comment>
<gene>
    <name evidence="2" type="ORF">M1O15_13020</name>
</gene>
<dbReference type="InterPro" id="IPR009081">
    <property type="entry name" value="PP-bd_ACP"/>
</dbReference>
<organism evidence="2 3">
    <name type="scientific">Streptomyces lichenis</name>
    <dbReference type="NCBI Taxonomy" id="2306967"/>
    <lineage>
        <taxon>Bacteria</taxon>
        <taxon>Bacillati</taxon>
        <taxon>Actinomycetota</taxon>
        <taxon>Actinomycetes</taxon>
        <taxon>Kitasatosporales</taxon>
        <taxon>Streptomycetaceae</taxon>
        <taxon>Streptomyces</taxon>
    </lineage>
</organism>
<accession>A0ABT0IAI7</accession>
<dbReference type="InterPro" id="IPR036736">
    <property type="entry name" value="ACP-like_sf"/>
</dbReference>
<protein>
    <submittedName>
        <fullName evidence="2">Acyl carrier protein</fullName>
    </submittedName>
</protein>
<proteinExistence type="predicted"/>
<keyword evidence="3" id="KW-1185">Reference proteome</keyword>